<reference evidence="2" key="1">
    <citation type="submission" date="2015-07" db="EMBL/GenBank/DDBJ databases">
        <title>Transcriptome Assembly of Anthurium amnicola.</title>
        <authorList>
            <person name="Suzuki J."/>
        </authorList>
    </citation>
    <scope>NUCLEOTIDE SEQUENCE</scope>
</reference>
<keyword evidence="1" id="KW-0732">Signal</keyword>
<protein>
    <submittedName>
        <fullName evidence="2">Hydroxyacylglutathione hydrolase</fullName>
    </submittedName>
</protein>
<evidence type="ECO:0000256" key="1">
    <source>
        <dbReference type="SAM" id="SignalP"/>
    </source>
</evidence>
<feature type="chain" id="PRO_5012498068" evidence="1">
    <location>
        <begin position="16"/>
        <end position="145"/>
    </location>
</feature>
<evidence type="ECO:0000313" key="2">
    <source>
        <dbReference type="EMBL" id="JAT63906.1"/>
    </source>
</evidence>
<dbReference type="GO" id="GO:0016787">
    <property type="term" value="F:hydrolase activity"/>
    <property type="evidence" value="ECO:0007669"/>
    <property type="project" value="UniProtKB-KW"/>
</dbReference>
<proteinExistence type="predicted"/>
<feature type="non-terminal residue" evidence="2">
    <location>
        <position position="1"/>
    </location>
</feature>
<keyword evidence="2" id="KW-0378">Hydrolase</keyword>
<name>A0A1D1ZAI5_9ARAE</name>
<organism evidence="2">
    <name type="scientific">Anthurium amnicola</name>
    <dbReference type="NCBI Taxonomy" id="1678845"/>
    <lineage>
        <taxon>Eukaryota</taxon>
        <taxon>Viridiplantae</taxon>
        <taxon>Streptophyta</taxon>
        <taxon>Embryophyta</taxon>
        <taxon>Tracheophyta</taxon>
        <taxon>Spermatophyta</taxon>
        <taxon>Magnoliopsida</taxon>
        <taxon>Liliopsida</taxon>
        <taxon>Araceae</taxon>
        <taxon>Pothoideae</taxon>
        <taxon>Potheae</taxon>
        <taxon>Anthurium</taxon>
    </lineage>
</organism>
<dbReference type="EMBL" id="GDJX01004030">
    <property type="protein sequence ID" value="JAT63906.1"/>
    <property type="molecule type" value="Transcribed_RNA"/>
</dbReference>
<dbReference type="AlphaFoldDB" id="A0A1D1ZAI5"/>
<accession>A0A1D1ZAI5</accession>
<gene>
    <name evidence="2" type="primary">gloB_15</name>
    <name evidence="2" type="ORF">g.124298</name>
</gene>
<sequence>LFLFFLATLLAVVSSKKNQKLVYIAHDTNPRRYWVADPDHPSLIRLDQAKSTKWLVTKSGDSNRISPYGRDSGLSVTYKGYDDFVNLKKTTSGQKWSFIPHHSRKVAIQSDEEPSQYLNSKLYTNNYPHLATDTESEPQWILIPV</sequence>
<feature type="signal peptide" evidence="1">
    <location>
        <begin position="1"/>
        <end position="15"/>
    </location>
</feature>